<evidence type="ECO:0000313" key="1">
    <source>
        <dbReference type="EMBL" id="KAF4073204.1"/>
    </source>
</evidence>
<proteinExistence type="predicted"/>
<dbReference type="EMBL" id="JAAGNN010000024">
    <property type="protein sequence ID" value="KAF4073204.1"/>
    <property type="molecule type" value="Genomic_DNA"/>
</dbReference>
<reference evidence="1 2" key="1">
    <citation type="submission" date="2020-02" db="EMBL/GenBank/DDBJ databases">
        <title>A chromosome-scale genome assembly of the black bullhead catfish (Ameiurus melas).</title>
        <authorList>
            <person name="Wen M."/>
            <person name="Zham M."/>
            <person name="Cabau C."/>
            <person name="Klopp C."/>
            <person name="Donnadieu C."/>
            <person name="Roques C."/>
            <person name="Bouchez O."/>
            <person name="Lampietro C."/>
            <person name="Jouanno E."/>
            <person name="Herpin A."/>
            <person name="Louis A."/>
            <person name="Berthelot C."/>
            <person name="Parey E."/>
            <person name="Roest-Crollius H."/>
            <person name="Braasch I."/>
            <person name="Postlethwait J."/>
            <person name="Robinson-Rechavi M."/>
            <person name="Echchiki A."/>
            <person name="Begum T."/>
            <person name="Montfort J."/>
            <person name="Schartl M."/>
            <person name="Bobe J."/>
            <person name="Guiguen Y."/>
        </authorList>
    </citation>
    <scope>NUCLEOTIDE SEQUENCE [LARGE SCALE GENOMIC DNA]</scope>
    <source>
        <strain evidence="1">M_S1</strain>
        <tissue evidence="1">Blood</tissue>
    </source>
</reference>
<dbReference type="AlphaFoldDB" id="A0A7J5ZRC9"/>
<dbReference type="SUPFAM" id="SSF48452">
    <property type="entry name" value="TPR-like"/>
    <property type="match status" value="1"/>
</dbReference>
<gene>
    <name evidence="1" type="ORF">AMELA_G00256230</name>
</gene>
<comment type="caution">
    <text evidence="1">The sequence shown here is derived from an EMBL/GenBank/DDBJ whole genome shotgun (WGS) entry which is preliminary data.</text>
</comment>
<dbReference type="Proteomes" id="UP000593565">
    <property type="component" value="Unassembled WGS sequence"/>
</dbReference>
<evidence type="ECO:0000313" key="2">
    <source>
        <dbReference type="Proteomes" id="UP000593565"/>
    </source>
</evidence>
<dbReference type="InterPro" id="IPR011990">
    <property type="entry name" value="TPR-like_helical_dom_sf"/>
</dbReference>
<sequence length="214" mass="24562">MHRLTGEILFKAGKILEAEESFKNALKILNCKLPRSSVAQSFKLIYEKLKKLHYRSRQFQIPEKRKLDRLHECINCLSFLWKINCMRGRLRSASLAITMEISLAFQSTSPFKVCTAGKLGDNYCLSSDFTQHFGKSHFFTPLVLHLNAYLHHLTGRKTLAQDLFKEALVLCEKQGNLLDQKWIRQSQVDCSGACSHTPAEWSTAVLSMPRWDQA</sequence>
<organism evidence="1 2">
    <name type="scientific">Ameiurus melas</name>
    <name type="common">Black bullhead</name>
    <name type="synonym">Silurus melas</name>
    <dbReference type="NCBI Taxonomy" id="219545"/>
    <lineage>
        <taxon>Eukaryota</taxon>
        <taxon>Metazoa</taxon>
        <taxon>Chordata</taxon>
        <taxon>Craniata</taxon>
        <taxon>Vertebrata</taxon>
        <taxon>Euteleostomi</taxon>
        <taxon>Actinopterygii</taxon>
        <taxon>Neopterygii</taxon>
        <taxon>Teleostei</taxon>
        <taxon>Ostariophysi</taxon>
        <taxon>Siluriformes</taxon>
        <taxon>Ictaluridae</taxon>
        <taxon>Ameiurus</taxon>
    </lineage>
</organism>
<protein>
    <submittedName>
        <fullName evidence="1">Uncharacterized protein</fullName>
    </submittedName>
</protein>
<accession>A0A7J5ZRC9</accession>
<name>A0A7J5ZRC9_AMEME</name>
<keyword evidence="2" id="KW-1185">Reference proteome</keyword>